<evidence type="ECO:0000256" key="5">
    <source>
        <dbReference type="ARBA" id="ARBA00023004"/>
    </source>
</evidence>
<dbReference type="Gene3D" id="1.10.8.640">
    <property type="entry name" value="Cytochrome C biogenesis protein"/>
    <property type="match status" value="1"/>
</dbReference>
<dbReference type="InterPro" id="IPR051263">
    <property type="entry name" value="C-type_cytochrome_biogenesis"/>
</dbReference>
<evidence type="ECO:0000313" key="9">
    <source>
        <dbReference type="Proteomes" id="UP000196475"/>
    </source>
</evidence>
<protein>
    <recommendedName>
        <fullName evidence="6">Cytochrome c-type biogenesis protein</fullName>
    </recommendedName>
</protein>
<dbReference type="AlphaFoldDB" id="A0A1Y3PK38"/>
<dbReference type="Proteomes" id="UP000196475">
    <property type="component" value="Unassembled WGS sequence"/>
</dbReference>
<evidence type="ECO:0000256" key="6">
    <source>
        <dbReference type="RuleBase" id="RU364112"/>
    </source>
</evidence>
<accession>A0A1Y3PK38</accession>
<dbReference type="InterPro" id="IPR005616">
    <property type="entry name" value="CcmH/CycL/Ccl2/NrfF_N"/>
</dbReference>
<keyword evidence="3 6" id="KW-0479">Metal-binding</keyword>
<dbReference type="Pfam" id="PF03918">
    <property type="entry name" value="CcmH"/>
    <property type="match status" value="1"/>
</dbReference>
<dbReference type="GO" id="GO:0005886">
    <property type="term" value="C:plasma membrane"/>
    <property type="evidence" value="ECO:0007669"/>
    <property type="project" value="TreeGrafter"/>
</dbReference>
<evidence type="ECO:0000259" key="7">
    <source>
        <dbReference type="Pfam" id="PF03918"/>
    </source>
</evidence>
<organism evidence="8 9">
    <name type="scientific">Bacillus thermozeamaize</name>
    <dbReference type="NCBI Taxonomy" id="230954"/>
    <lineage>
        <taxon>Bacteria</taxon>
        <taxon>Bacillati</taxon>
        <taxon>Bacillota</taxon>
        <taxon>Bacilli</taxon>
        <taxon>Bacillales</taxon>
        <taxon>Bacillaceae</taxon>
        <taxon>Bacillus</taxon>
    </lineage>
</organism>
<name>A0A1Y3PK38_9BACI</name>
<reference evidence="9" key="1">
    <citation type="submission" date="2016-06" db="EMBL/GenBank/DDBJ databases">
        <authorList>
            <person name="Nascimento L."/>
            <person name="Pereira R.V."/>
            <person name="Martins L.F."/>
            <person name="Quaggio R.B."/>
            <person name="Silva A.M."/>
            <person name="Setubal J.C."/>
        </authorList>
    </citation>
    <scope>NUCLEOTIDE SEQUENCE [LARGE SCALE GENOMIC DNA]</scope>
</reference>
<proteinExistence type="inferred from homology"/>
<dbReference type="CDD" id="cd16378">
    <property type="entry name" value="CcmH_N"/>
    <property type="match status" value="1"/>
</dbReference>
<evidence type="ECO:0000256" key="3">
    <source>
        <dbReference type="ARBA" id="ARBA00022723"/>
    </source>
</evidence>
<keyword evidence="4 6" id="KW-0732">Signal</keyword>
<sequence length="178" mass="20218">MHPVARKWKRFFVSTRASRLLLFLFCFHLFWMAGHVFVPVKAAANQEQPVTREQVLDVAKELVTPGGCPSLTLAECTLPTAFKIREEIAQMLAQGMEKEEIIDALVAKYGKAILGAPERTGWGLVIWYLPYTLMGLVAVLLGFWLFRKARPITVSEKTPPQENDAEEKDIQEILKKYL</sequence>
<comment type="similarity">
    <text evidence="1 6">Belongs to the CcmH/CycL/Ccl2/NrfF family.</text>
</comment>
<evidence type="ECO:0000256" key="4">
    <source>
        <dbReference type="ARBA" id="ARBA00022729"/>
    </source>
</evidence>
<evidence type="ECO:0000313" key="8">
    <source>
        <dbReference type="EMBL" id="OUM87444.1"/>
    </source>
</evidence>
<evidence type="ECO:0000256" key="2">
    <source>
        <dbReference type="ARBA" id="ARBA00022617"/>
    </source>
</evidence>
<keyword evidence="6" id="KW-0472">Membrane</keyword>
<dbReference type="GO" id="GO:0046872">
    <property type="term" value="F:metal ion binding"/>
    <property type="evidence" value="ECO:0007669"/>
    <property type="project" value="UniProtKB-KW"/>
</dbReference>
<keyword evidence="6" id="KW-0812">Transmembrane</keyword>
<feature type="domain" description="CcmH/CycL/Ccl2/NrfF N-terminal" evidence="7">
    <location>
        <begin position="30"/>
        <end position="173"/>
    </location>
</feature>
<comment type="caution">
    <text evidence="8">The sequence shown here is derived from an EMBL/GenBank/DDBJ whole genome shotgun (WGS) entry which is preliminary data.</text>
</comment>
<comment type="function">
    <text evidence="6">Possible subunit of a heme lyase.</text>
</comment>
<feature type="transmembrane region" description="Helical" evidence="6">
    <location>
        <begin position="125"/>
        <end position="146"/>
    </location>
</feature>
<keyword evidence="6" id="KW-1133">Transmembrane helix</keyword>
<gene>
    <name evidence="8" type="ORF">BAA01_12590</name>
</gene>
<keyword evidence="2 6" id="KW-0349">Heme</keyword>
<dbReference type="InterPro" id="IPR038297">
    <property type="entry name" value="CcmH/CycL/NrfF/Ccl2_sf"/>
</dbReference>
<evidence type="ECO:0000256" key="1">
    <source>
        <dbReference type="ARBA" id="ARBA00010342"/>
    </source>
</evidence>
<dbReference type="EMBL" id="LZRT01000075">
    <property type="protein sequence ID" value="OUM87444.1"/>
    <property type="molecule type" value="Genomic_DNA"/>
</dbReference>
<dbReference type="PANTHER" id="PTHR47870:SF4">
    <property type="entry name" value="CYTOCHROME C-TYPE BIOGENESIS PROTEIN CYCH"/>
    <property type="match status" value="1"/>
</dbReference>
<keyword evidence="5 6" id="KW-0408">Iron</keyword>
<dbReference type="PANTHER" id="PTHR47870">
    <property type="entry name" value="CYTOCHROME C-TYPE BIOGENESIS PROTEIN CCMH"/>
    <property type="match status" value="1"/>
</dbReference>